<dbReference type="PANTHER" id="PTHR43362">
    <property type="entry name" value="MANNITOL DEHYDROGENASE DSF1-RELATED"/>
    <property type="match status" value="1"/>
</dbReference>
<comment type="caution">
    <text evidence="3">The sequence shown here is derived from an EMBL/GenBank/DDBJ whole genome shotgun (WGS) entry which is preliminary data.</text>
</comment>
<evidence type="ECO:0000256" key="1">
    <source>
        <dbReference type="ARBA" id="ARBA00023002"/>
    </source>
</evidence>
<accession>A0ABQ6JK91</accession>
<dbReference type="SUPFAM" id="SSF51735">
    <property type="entry name" value="NAD(P)-binding Rossmann-fold domains"/>
    <property type="match status" value="1"/>
</dbReference>
<dbReference type="Proteomes" id="UP001157017">
    <property type="component" value="Unassembled WGS sequence"/>
</dbReference>
<dbReference type="PRINTS" id="PR00084">
    <property type="entry name" value="MTLDHDRGNASE"/>
</dbReference>
<sequence>MAVPTYDRSSVQVGIVHLGVGAFHRSHQAMYVDRLLQAGGAREWGIAGVGLMPNDVRMRDALDAQDGLYTLVVKHPDGRLEPRVIGSLLRYLFAADDPEAVLEPMAAPTTRIVSLTVTEGGYNIHPQTGEFDLRNPAVQADLADGAVPTTSFAFVVEAARRRRERGIEPFTVMSCDNIPGNGDVARRMFTAFAEAKDPALAEHLRTDVAWPNSMVDRITPVTSDHDREPAQRALRRRGRLAGRLRAVHPVGAGRRAFPLGRPRFEDVGAQAWCPTSSRTSS</sequence>
<organism evidence="3 4">
    <name type="scientific">Angustibacter aerolatus</name>
    <dbReference type="NCBI Taxonomy" id="1162965"/>
    <lineage>
        <taxon>Bacteria</taxon>
        <taxon>Bacillati</taxon>
        <taxon>Actinomycetota</taxon>
        <taxon>Actinomycetes</taxon>
        <taxon>Kineosporiales</taxon>
        <taxon>Kineosporiaceae</taxon>
    </lineage>
</organism>
<dbReference type="PANTHER" id="PTHR43362:SF1">
    <property type="entry name" value="MANNITOL DEHYDROGENASE 2-RELATED"/>
    <property type="match status" value="1"/>
</dbReference>
<dbReference type="InterPro" id="IPR036291">
    <property type="entry name" value="NAD(P)-bd_dom_sf"/>
</dbReference>
<dbReference type="Pfam" id="PF01232">
    <property type="entry name" value="Mannitol_dh"/>
    <property type="match status" value="1"/>
</dbReference>
<dbReference type="InterPro" id="IPR050988">
    <property type="entry name" value="Mannitol_DH/Oxidoreductase"/>
</dbReference>
<evidence type="ECO:0000313" key="3">
    <source>
        <dbReference type="EMBL" id="GMA87287.1"/>
    </source>
</evidence>
<proteinExistence type="predicted"/>
<feature type="domain" description="Mannitol dehydrogenase N-terminal" evidence="2">
    <location>
        <begin position="14"/>
        <end position="228"/>
    </location>
</feature>
<evidence type="ECO:0000313" key="4">
    <source>
        <dbReference type="Proteomes" id="UP001157017"/>
    </source>
</evidence>
<name>A0ABQ6JK91_9ACTN</name>
<evidence type="ECO:0000259" key="2">
    <source>
        <dbReference type="Pfam" id="PF01232"/>
    </source>
</evidence>
<keyword evidence="4" id="KW-1185">Reference proteome</keyword>
<reference evidence="4" key="1">
    <citation type="journal article" date="2019" name="Int. J. Syst. Evol. Microbiol.">
        <title>The Global Catalogue of Microorganisms (GCM) 10K type strain sequencing project: providing services to taxonomists for standard genome sequencing and annotation.</title>
        <authorList>
            <consortium name="The Broad Institute Genomics Platform"/>
            <consortium name="The Broad Institute Genome Sequencing Center for Infectious Disease"/>
            <person name="Wu L."/>
            <person name="Ma J."/>
        </authorList>
    </citation>
    <scope>NUCLEOTIDE SEQUENCE [LARGE SCALE GENOMIC DNA]</scope>
    <source>
        <strain evidence="4">NBRC 108730</strain>
    </source>
</reference>
<dbReference type="InterPro" id="IPR000669">
    <property type="entry name" value="Mannitol_DH"/>
</dbReference>
<gene>
    <name evidence="3" type="ORF">GCM10025868_25370</name>
</gene>
<dbReference type="EMBL" id="BSUZ01000001">
    <property type="protein sequence ID" value="GMA87287.1"/>
    <property type="molecule type" value="Genomic_DNA"/>
</dbReference>
<dbReference type="Gene3D" id="3.40.50.720">
    <property type="entry name" value="NAD(P)-binding Rossmann-like Domain"/>
    <property type="match status" value="1"/>
</dbReference>
<dbReference type="InterPro" id="IPR013131">
    <property type="entry name" value="Mannitol_DH_N"/>
</dbReference>
<keyword evidence="1" id="KW-0560">Oxidoreductase</keyword>
<protein>
    <recommendedName>
        <fullName evidence="2">Mannitol dehydrogenase N-terminal domain-containing protein</fullName>
    </recommendedName>
</protein>